<evidence type="ECO:0000256" key="3">
    <source>
        <dbReference type="ARBA" id="ARBA00009381"/>
    </source>
</evidence>
<dbReference type="EMBL" id="JBIACK010000001">
    <property type="protein sequence ID" value="MFE8699628.1"/>
    <property type="molecule type" value="Genomic_DNA"/>
</dbReference>
<dbReference type="InterPro" id="IPR043138">
    <property type="entry name" value="GGT_lsub"/>
</dbReference>
<keyword evidence="7 9" id="KW-0012">Acyltransferase</keyword>
<evidence type="ECO:0000256" key="7">
    <source>
        <dbReference type="ARBA" id="ARBA00023315"/>
    </source>
</evidence>
<dbReference type="Gene3D" id="3.60.20.40">
    <property type="match status" value="1"/>
</dbReference>
<dbReference type="PRINTS" id="PR01210">
    <property type="entry name" value="GGTRANSPTASE"/>
</dbReference>
<reference evidence="10 11" key="1">
    <citation type="submission" date="2024-08" db="EMBL/GenBank/DDBJ databases">
        <title>Two novel Cytobacillus novel species.</title>
        <authorList>
            <person name="Liu G."/>
        </authorList>
    </citation>
    <scope>NUCLEOTIDE SEQUENCE [LARGE SCALE GENOMIC DNA]</scope>
    <source>
        <strain evidence="10 11">FJAT-54145</strain>
    </source>
</reference>
<dbReference type="NCBIfam" id="TIGR00066">
    <property type="entry name" value="g_glut_trans"/>
    <property type="match status" value="1"/>
</dbReference>
<evidence type="ECO:0000256" key="1">
    <source>
        <dbReference type="ARBA" id="ARBA00001049"/>
    </source>
</evidence>
<keyword evidence="11" id="KW-1185">Reference proteome</keyword>
<keyword evidence="9" id="KW-0317">Glutathione biosynthesis</keyword>
<evidence type="ECO:0000256" key="2">
    <source>
        <dbReference type="ARBA" id="ARBA00001089"/>
    </source>
</evidence>
<keyword evidence="6 9" id="KW-0865">Zymogen</keyword>
<dbReference type="EC" id="3.4.19.13" evidence="9"/>
<evidence type="ECO:0000256" key="5">
    <source>
        <dbReference type="ARBA" id="ARBA00022801"/>
    </source>
</evidence>
<keyword evidence="4 9" id="KW-0808">Transferase</keyword>
<evidence type="ECO:0000313" key="11">
    <source>
        <dbReference type="Proteomes" id="UP001601059"/>
    </source>
</evidence>
<sequence>MPRKRLSMLLFISIFLIAIVLFNYGKDDRLLPKLDERINNLDLLKRKPELGKYSVVADNPTAVEIGMAVLNNGGNAVDAAVAVSFALSVLEPYASGIGGGGLMLVHPTNQREPILYDYRETAPLHRTSKNIGVPGFVKGIEMAHNDFGVVPFEDLIEPSIHLAEKGIEVSSILHTTLKNAAYRMPVQQLEHFYPNSKPIKTGELLVQSELATTLKQIKEQHSSVFYTGNLSEDIVNSSKITRKDLRGYKVRVSAPVKGDFSGYTVYAPPPPAGGVMLIQTLQMAEILNISQTRGNLPDYATLLGEIIKRSYKNRLNSIGDPEFNSIPIKKLTSKDFSSKLAHEVEYTNKNSTTPLDSKADMEEQGNTTHFVIVDSEGMMVSTTNTLSNFFGSGHYVNGFFLNNQLDNFSLRKDSPNSYEAGKRPHSYISPLILAKDDKPIIGIGSSGGRRIPSTIANILIRICIFNEDPQDAVSSARFFSEFNKNMISLENKQDTNVENELQEQGYILDYSHSPSYFGASHVLIINYDKKEIIGAADSRRGGKWAIR</sequence>
<dbReference type="RefSeq" id="WP_389357985.1">
    <property type="nucleotide sequence ID" value="NZ_JBIACK010000001.1"/>
</dbReference>
<comment type="pathway">
    <text evidence="9">Sulfur metabolism; glutathione metabolism.</text>
</comment>
<comment type="catalytic activity">
    <reaction evidence="1 9">
        <text>an S-substituted glutathione + H2O = an S-substituted L-cysteinylglycine + L-glutamate</text>
        <dbReference type="Rhea" id="RHEA:59468"/>
        <dbReference type="ChEBI" id="CHEBI:15377"/>
        <dbReference type="ChEBI" id="CHEBI:29985"/>
        <dbReference type="ChEBI" id="CHEBI:90779"/>
        <dbReference type="ChEBI" id="CHEBI:143103"/>
        <dbReference type="EC" id="3.4.19.13"/>
    </reaction>
</comment>
<gene>
    <name evidence="10" type="primary">ggt</name>
    <name evidence="10" type="ORF">ACFYKX_03205</name>
</gene>
<keyword evidence="5 9" id="KW-0378">Hydrolase</keyword>
<comment type="caution">
    <text evidence="10">The sequence shown here is derived from an EMBL/GenBank/DDBJ whole genome shotgun (WGS) entry which is preliminary data.</text>
</comment>
<dbReference type="SUPFAM" id="SSF56235">
    <property type="entry name" value="N-terminal nucleophile aminohydrolases (Ntn hydrolases)"/>
    <property type="match status" value="1"/>
</dbReference>
<organism evidence="10 11">
    <name type="scientific">Cytobacillus spartinae</name>
    <dbReference type="NCBI Taxonomy" id="3299023"/>
    <lineage>
        <taxon>Bacteria</taxon>
        <taxon>Bacillati</taxon>
        <taxon>Bacillota</taxon>
        <taxon>Bacilli</taxon>
        <taxon>Bacillales</taxon>
        <taxon>Bacillaceae</taxon>
        <taxon>Cytobacillus</taxon>
    </lineage>
</organism>
<dbReference type="Gene3D" id="1.10.246.130">
    <property type="match status" value="1"/>
</dbReference>
<dbReference type="InterPro" id="IPR043137">
    <property type="entry name" value="GGT_ssub_C"/>
</dbReference>
<evidence type="ECO:0000256" key="4">
    <source>
        <dbReference type="ARBA" id="ARBA00022679"/>
    </source>
</evidence>
<comment type="subunit">
    <text evidence="9">This enzyme consists of two polypeptide chains, which are synthesized in precursor form from a single polypeptide.</text>
</comment>
<dbReference type="InterPro" id="IPR000101">
    <property type="entry name" value="GGT_peptidase"/>
</dbReference>
<comment type="PTM">
    <text evidence="9">Cleaved by autocatalysis into a large and a small subunit.</text>
</comment>
<evidence type="ECO:0000256" key="9">
    <source>
        <dbReference type="RuleBase" id="RU368036"/>
    </source>
</evidence>
<dbReference type="Proteomes" id="UP001601059">
    <property type="component" value="Unassembled WGS sequence"/>
</dbReference>
<comment type="catalytic activity">
    <reaction evidence="8 9">
        <text>an N-terminal (5-L-glutamyl)-[peptide] + an alpha-amino acid = 5-L-glutamyl amino acid + an N-terminal L-alpha-aminoacyl-[peptide]</text>
        <dbReference type="Rhea" id="RHEA:23904"/>
        <dbReference type="Rhea" id="RHEA-COMP:9780"/>
        <dbReference type="Rhea" id="RHEA-COMP:9795"/>
        <dbReference type="ChEBI" id="CHEBI:77644"/>
        <dbReference type="ChEBI" id="CHEBI:78597"/>
        <dbReference type="ChEBI" id="CHEBI:78599"/>
        <dbReference type="ChEBI" id="CHEBI:78608"/>
        <dbReference type="EC" id="2.3.2.2"/>
    </reaction>
</comment>
<dbReference type="GO" id="GO:0103068">
    <property type="term" value="F:leukotriene C4 gamma-glutamyl transferase activity"/>
    <property type="evidence" value="ECO:0007669"/>
    <property type="project" value="UniProtKB-EC"/>
</dbReference>
<dbReference type="PANTHER" id="PTHR43199">
    <property type="entry name" value="GLUTATHIONE HYDROLASE"/>
    <property type="match status" value="1"/>
</dbReference>
<dbReference type="InterPro" id="IPR029055">
    <property type="entry name" value="Ntn_hydrolases_N"/>
</dbReference>
<dbReference type="EC" id="2.3.2.2" evidence="9"/>
<dbReference type="PANTHER" id="PTHR43199:SF1">
    <property type="entry name" value="GLUTATHIONE HYDROLASE PROENZYME"/>
    <property type="match status" value="1"/>
</dbReference>
<dbReference type="InterPro" id="IPR051792">
    <property type="entry name" value="GGT_bact"/>
</dbReference>
<accession>A0ABW6K609</accession>
<protein>
    <recommendedName>
        <fullName evidence="9">Glutathione hydrolase proenzyme</fullName>
        <ecNumber evidence="9">2.3.2.2</ecNumber>
        <ecNumber evidence="9">3.4.19.13</ecNumber>
    </recommendedName>
    <component>
        <recommendedName>
            <fullName evidence="9">Glutathione hydrolase large chain</fullName>
        </recommendedName>
    </component>
    <component>
        <recommendedName>
            <fullName evidence="9">Glutathione hydrolase small chain</fullName>
        </recommendedName>
    </component>
</protein>
<comment type="similarity">
    <text evidence="3 9">Belongs to the gamma-glutamyltransferase family.</text>
</comment>
<dbReference type="Pfam" id="PF01019">
    <property type="entry name" value="G_glu_transpept"/>
    <property type="match status" value="1"/>
</dbReference>
<name>A0ABW6K609_9BACI</name>
<evidence type="ECO:0000256" key="6">
    <source>
        <dbReference type="ARBA" id="ARBA00023145"/>
    </source>
</evidence>
<proteinExistence type="inferred from homology"/>
<evidence type="ECO:0000313" key="10">
    <source>
        <dbReference type="EMBL" id="MFE8699628.1"/>
    </source>
</evidence>
<comment type="catalytic activity">
    <reaction evidence="2 9">
        <text>glutathione + H2O = L-cysteinylglycine + L-glutamate</text>
        <dbReference type="Rhea" id="RHEA:28807"/>
        <dbReference type="ChEBI" id="CHEBI:15377"/>
        <dbReference type="ChEBI" id="CHEBI:29985"/>
        <dbReference type="ChEBI" id="CHEBI:57925"/>
        <dbReference type="ChEBI" id="CHEBI:61694"/>
        <dbReference type="EC" id="3.4.19.13"/>
    </reaction>
</comment>
<evidence type="ECO:0000256" key="8">
    <source>
        <dbReference type="ARBA" id="ARBA00047417"/>
    </source>
</evidence>